<evidence type="ECO:0000256" key="3">
    <source>
        <dbReference type="ARBA" id="ARBA00022536"/>
    </source>
</evidence>
<dbReference type="Proteomes" id="UP000694865">
    <property type="component" value="Unplaced"/>
</dbReference>
<dbReference type="InterPro" id="IPR015019">
    <property type="entry name" value="LAMTOR3"/>
</dbReference>
<protein>
    <submittedName>
        <fullName evidence="18">Uncharacterized protein LOC100378641</fullName>
    </submittedName>
</protein>
<feature type="domain" description="EGF-like" evidence="13">
    <location>
        <begin position="362"/>
        <end position="398"/>
    </location>
</feature>
<feature type="transmembrane region" description="Helical" evidence="12">
    <location>
        <begin position="1969"/>
        <end position="1988"/>
    </location>
</feature>
<dbReference type="Pfam" id="PF16489">
    <property type="entry name" value="GAIN"/>
    <property type="match status" value="1"/>
</dbReference>
<keyword evidence="5" id="KW-0732">Signal</keyword>
<keyword evidence="4 12" id="KW-0812">Transmembrane</keyword>
<comment type="caution">
    <text evidence="11">Lacks conserved residue(s) required for the propagation of feature annotation.</text>
</comment>
<dbReference type="SUPFAM" id="SSF49899">
    <property type="entry name" value="Concanavalin A-like lectins/glucanases"/>
    <property type="match status" value="3"/>
</dbReference>
<dbReference type="InterPro" id="IPR046338">
    <property type="entry name" value="GAIN_dom_sf"/>
</dbReference>
<dbReference type="Gene3D" id="1.20.1070.10">
    <property type="entry name" value="Rhodopsin 7-helix transmembrane proteins"/>
    <property type="match status" value="1"/>
</dbReference>
<feature type="disulfide bond" evidence="11">
    <location>
        <begin position="633"/>
        <end position="642"/>
    </location>
</feature>
<feature type="disulfide bond" evidence="11">
    <location>
        <begin position="583"/>
        <end position="592"/>
    </location>
</feature>
<dbReference type="InterPro" id="IPR017981">
    <property type="entry name" value="GPCR_2-like_7TM"/>
</dbReference>
<evidence type="ECO:0000256" key="6">
    <source>
        <dbReference type="ARBA" id="ARBA00022737"/>
    </source>
</evidence>
<dbReference type="SUPFAM" id="SSF103196">
    <property type="entry name" value="Roadblock/LC7 domain"/>
    <property type="match status" value="1"/>
</dbReference>
<evidence type="ECO:0000259" key="15">
    <source>
        <dbReference type="PROSITE" id="PS50221"/>
    </source>
</evidence>
<dbReference type="InterPro" id="IPR009030">
    <property type="entry name" value="Growth_fac_rcpt_cys_sf"/>
</dbReference>
<dbReference type="CDD" id="cd00054">
    <property type="entry name" value="EGF_CA"/>
    <property type="match status" value="8"/>
</dbReference>
<feature type="transmembrane region" description="Helical" evidence="12">
    <location>
        <begin position="1940"/>
        <end position="1957"/>
    </location>
</feature>
<evidence type="ECO:0000259" key="14">
    <source>
        <dbReference type="PROSITE" id="PS50041"/>
    </source>
</evidence>
<comment type="subcellular location">
    <subcellularLocation>
        <location evidence="1">Cell membrane</location>
        <topology evidence="1">Multi-pass membrane protein</topology>
    </subcellularLocation>
</comment>
<dbReference type="RefSeq" id="XP_006825089.1">
    <property type="nucleotide sequence ID" value="XM_006825026.1"/>
</dbReference>
<dbReference type="PROSITE" id="PS00022">
    <property type="entry name" value="EGF_1"/>
    <property type="match status" value="3"/>
</dbReference>
<dbReference type="Pfam" id="PF00002">
    <property type="entry name" value="7tm_2"/>
    <property type="match status" value="1"/>
</dbReference>
<sequence>MAEELHKYLRRLLNKVSGLHAIVIADRDGVPVIKVATDHAPDLALRPGFLATFGMATDQGSKLGLSKNKRIICMYTTYQVVQFNRLPLVVSVIADSETNTDYDECENNASACLELATCNNTIGSYICICSHGYEGDGVTTCTDIDECANDNDCVELATCINLDGSYACNCTDGYVGDGLSTGSGCEDIDECATGNDCVELTTCINLDGSYVCNCTDGYVGDGLSTGSGCEDYDECINDQPCDELALCTNTDGSYNCECANGYDGDGLATEQASGCQDEDECVLQSDNCHDNATCTNSDGSFDCVCFTGFSGDGVTCLDDDECVTDANDCLSSDVATCTNTIGSFRCSCKDGYAGDGVNLCENIDDCDGIDCSSHGNCEDGINKYRCICVHGYYGLQCENDASYEVTTTTYIPDSFYWSFDTVEDAADSQGPYYPQFNANGAHNGYLTTTDVYKPGIDDKAVIFQQLNDDCIQFGDVSTTCFGKPSECVSGLTVALWIRLSIGAQPIWPPNYHHLRINETGAMDELATGKYDELVMWLQSIDELPDADMRLVFMGGNDGDNCTHRPCVNGECHDDGYEAYYCECPPGFNGTLCEIVTLYLLLFTQNTALNECISNPCRNGATCHDEDGYYFCECVFGYDGINCETDITPNYNFSNILEIKPQHLDGVAIGAESVLSNPYYQLADVYRNLAVDTQYTVHGRGYIPALGRSSIGTYPNINSRYTYFDTDITHCVNSPSTCHDGFTVSLWLYLQESGKDNQTNVLVYAGGETNNRMAMQIDDSYQMQFLVADGVVENIVSVSSNRLVWDGWANYAFTWHPDVGITVYINAVKVTGNMYSYVTNGTDSDLKFTIGSQYGNSVPGAIFGDLVIWSRALYQFECFKLLGITDEEYYHMSNDDYYWTTDAYFRRDHETLATHAPYLSMYIPIEGTLNMTIGRDNKGAAVDIEGVNYDWLLLGEFKYECITDPARCVNGFAVSTWVKLQNHEDDDHHFILSSGEQGTRGFSFYQRDGNLGIGVTDGTRRWIIELQSGAPDGVAAEGFSLVIHNGKLIVTVRDTTNKWESLVSMAVIPYGKWFNLAFTWNANENITLYVDGVVREPDSVQYTDEFTNTHYDALTLGCKLNAGGALDEFGDFDVYSVVIWDEYTYQAKLHRLLGLSPTERKYYLSSDLYWPFELSAAVRLDHHFELMNSAVYVNDRITVGRAVHTDGVDGYVSLGDFNGHCLSDPSLCLNGLAVALWVKLEDIALGSGHVLSTGAQKSGKSNVLLFRYIMSMGQTHFRSYDEFTEFTLGRSNYGISSPLKAWFDDVMVVLPDASTAVDDDLSDVDDSGTYNTADEHYDITDPDSGVEIIHTTLTLDREGIEGGAVYTRDNSHLGYIDMGYYGGRCISDPSKCLEGGVTISVWILLTDTRHFEDASTNPGGVGYILSSGAQSNLGRGFAVYTNQNYTYFLVHNGQNKWQIQLEYIFNSFWLNVAMSWSESKGLKVYINGSLEAYTNTGETGAARPDFYQFLHLGKRNDADEDYLGGTFDDPAIWYEAFDEDVTSELEEILTGGNTDEIHVTTNHAELDALSAFTGNPDCADRHEANCARNIDELYQLIMSETLDDVGFATVVEKLHELFAPNMYISADELQTSVLIVEKLTGPWRPERMNLTEVVDEFHNLVEVSSKLVDASRAAKWNEVHRTQSGTSQLVKALDDWSMQLAQYFDKDLDLVVVADNIALEVHKCPMSELDLHQIRIFPNYEDSRWNRTNQMWNKPTDNIATPNILFDFTIKGYDTVIFIFFEYNTLKDMFPQFPHENIGLDYGEVVTVGSRIVSLQTSPPLREDLYLPVEITLQHSRNLEVGETALCAFWNFTVPDTVFGAWDTAGCSIQDTGLSQTICDCVHFTNFAVVITPPVIEIKTIDDIILEYIMLIGGGTSMALVLLLVMMFVCVSYLHTIRHVIHINLCVAIFGGTLAFILTIPLHDNQNDCVILGVCMHFFYLSAFTWTLLEGINLLVDIKKAITGSADLDDKDKTEGANSLCSEILRYYLILGWGIPVLVVGITFAMSLDIYGHARICWISVDDFAYMYFAGPAAALLIINYVIIAEVMKTKRESKDVVEFHSGFTSSIRAAIFLPLILGTGWAFGILYLMGDYIVYRYVFITLIACQVRAVFLRRDPTVELTSVKRISLMIRFRLQFFLWLGLLVECIVKGTPTYVVVEMSMDWHDAKTECESRSGKLAEIHSQAEQNEIEPLLPSGSYWIGVNDMNDEDRFEYATGGRITYNNWDDGQPNNFLNQDCVVLQGESGSWNDDWCNVDSSGAVCDITS</sequence>
<evidence type="ECO:0000256" key="10">
    <source>
        <dbReference type="ARBA" id="ARBA00023180"/>
    </source>
</evidence>
<feature type="domain" description="G-protein coupled receptors family 2 profile 2" evidence="16">
    <location>
        <begin position="1905"/>
        <end position="2148"/>
    </location>
</feature>
<dbReference type="SUPFAM" id="SSF57196">
    <property type="entry name" value="EGF/Laminin"/>
    <property type="match status" value="3"/>
</dbReference>
<dbReference type="PROSITE" id="PS50221">
    <property type="entry name" value="GAIN_B"/>
    <property type="match status" value="1"/>
</dbReference>
<evidence type="ECO:0000313" key="18">
    <source>
        <dbReference type="RefSeq" id="XP_006825089.1"/>
    </source>
</evidence>
<evidence type="ECO:0000256" key="8">
    <source>
        <dbReference type="ARBA" id="ARBA00023136"/>
    </source>
</evidence>
<dbReference type="GeneID" id="100378641"/>
<feature type="domain" description="GAIN-B" evidence="15">
    <location>
        <begin position="1726"/>
        <end position="1896"/>
    </location>
</feature>
<feature type="transmembrane region" description="Helical" evidence="12">
    <location>
        <begin position="1907"/>
        <end position="1933"/>
    </location>
</feature>
<feature type="transmembrane region" description="Helical" evidence="12">
    <location>
        <begin position="2172"/>
        <end position="2191"/>
    </location>
</feature>
<dbReference type="PANTHER" id="PTHR24039:SF48">
    <property type="entry name" value="FIBRILLIN-2 ISOFORM X1-RELATED"/>
    <property type="match status" value="1"/>
</dbReference>
<dbReference type="SMART" id="SM01278">
    <property type="entry name" value="MAPKK1_Int"/>
    <property type="match status" value="1"/>
</dbReference>
<dbReference type="InterPro" id="IPR001881">
    <property type="entry name" value="EGF-like_Ca-bd_dom"/>
</dbReference>
<dbReference type="InterPro" id="IPR049883">
    <property type="entry name" value="NOTCH1_EGF-like"/>
</dbReference>
<dbReference type="Pfam" id="PF08923">
    <property type="entry name" value="MAPKK1_Int"/>
    <property type="match status" value="1"/>
</dbReference>
<evidence type="ECO:0000259" key="13">
    <source>
        <dbReference type="PROSITE" id="PS50026"/>
    </source>
</evidence>
<dbReference type="InterPro" id="IPR001304">
    <property type="entry name" value="C-type_lectin-like"/>
</dbReference>
<keyword evidence="10" id="KW-0325">Glycoprotein</keyword>
<feature type="transmembrane region" description="Helical" evidence="12">
    <location>
        <begin position="2026"/>
        <end position="2045"/>
    </location>
</feature>
<dbReference type="InterPro" id="IPR016187">
    <property type="entry name" value="CTDL_fold"/>
</dbReference>
<dbReference type="Pfam" id="PF01825">
    <property type="entry name" value="GPS"/>
    <property type="match status" value="1"/>
</dbReference>
<feature type="domain" description="EGF-like" evidence="13">
    <location>
        <begin position="318"/>
        <end position="361"/>
    </location>
</feature>
<dbReference type="Pfam" id="PF12661">
    <property type="entry name" value="hEGF"/>
    <property type="match status" value="2"/>
</dbReference>
<dbReference type="Gene3D" id="2.60.220.50">
    <property type="match status" value="1"/>
</dbReference>
<dbReference type="Gene3D" id="2.10.25.10">
    <property type="entry name" value="Laminin"/>
    <property type="match status" value="9"/>
</dbReference>
<evidence type="ECO:0000256" key="9">
    <source>
        <dbReference type="ARBA" id="ARBA00023157"/>
    </source>
</evidence>
<dbReference type="Pfam" id="PF00059">
    <property type="entry name" value="Lectin_C"/>
    <property type="match status" value="1"/>
</dbReference>
<dbReference type="PROSITE" id="PS00615">
    <property type="entry name" value="C_TYPE_LECTIN_1"/>
    <property type="match status" value="1"/>
</dbReference>
<dbReference type="InterPro" id="IPR000832">
    <property type="entry name" value="GPCR_2_secretin-like"/>
</dbReference>
<dbReference type="InterPro" id="IPR016186">
    <property type="entry name" value="C-type_lectin-like/link_sf"/>
</dbReference>
<feature type="domain" description="EGF-like" evidence="13">
    <location>
        <begin position="231"/>
        <end position="265"/>
    </location>
</feature>
<dbReference type="PANTHER" id="PTHR24039">
    <property type="entry name" value="FIBRILLIN-RELATED"/>
    <property type="match status" value="1"/>
</dbReference>
<evidence type="ECO:0000256" key="1">
    <source>
        <dbReference type="ARBA" id="ARBA00004651"/>
    </source>
</evidence>
<keyword evidence="3 11" id="KW-0245">EGF-like domain</keyword>
<dbReference type="PROSITE" id="PS01187">
    <property type="entry name" value="EGF_CA"/>
    <property type="match status" value="3"/>
</dbReference>
<feature type="disulfide bond" evidence="11">
    <location>
        <begin position="329"/>
        <end position="346"/>
    </location>
</feature>
<dbReference type="InterPro" id="IPR013320">
    <property type="entry name" value="ConA-like_dom_sf"/>
</dbReference>
<keyword evidence="2" id="KW-1003">Cell membrane</keyword>
<dbReference type="PROSITE" id="PS50041">
    <property type="entry name" value="C_TYPE_LECTIN_2"/>
    <property type="match status" value="1"/>
</dbReference>
<dbReference type="SUPFAM" id="SSF57184">
    <property type="entry name" value="Growth factor receptor domain"/>
    <property type="match status" value="2"/>
</dbReference>
<evidence type="ECO:0000313" key="17">
    <source>
        <dbReference type="Proteomes" id="UP000694865"/>
    </source>
</evidence>
<gene>
    <name evidence="18" type="primary">LOC100378641</name>
</gene>
<keyword evidence="8 12" id="KW-0472">Membrane</keyword>
<feature type="domain" description="EGF-like" evidence="13">
    <location>
        <begin position="143"/>
        <end position="186"/>
    </location>
</feature>
<evidence type="ECO:0000259" key="16">
    <source>
        <dbReference type="PROSITE" id="PS50261"/>
    </source>
</evidence>
<dbReference type="PROSITE" id="PS50026">
    <property type="entry name" value="EGF_3"/>
    <property type="match status" value="9"/>
</dbReference>
<feature type="disulfide bond" evidence="11">
    <location>
        <begin position="388"/>
        <end position="397"/>
    </location>
</feature>
<dbReference type="SMART" id="SM00034">
    <property type="entry name" value="CLECT"/>
    <property type="match status" value="1"/>
</dbReference>
<dbReference type="Gene3D" id="2.60.120.200">
    <property type="match status" value="3"/>
</dbReference>
<dbReference type="Pfam" id="PF12947">
    <property type="entry name" value="EGF_3"/>
    <property type="match status" value="2"/>
</dbReference>
<feature type="domain" description="EGF-like" evidence="13">
    <location>
        <begin position="187"/>
        <end position="230"/>
    </location>
</feature>
<feature type="disulfide bond" evidence="11">
    <location>
        <begin position="561"/>
        <end position="571"/>
    </location>
</feature>
<dbReference type="Gene3D" id="1.25.40.610">
    <property type="match status" value="1"/>
</dbReference>
<feature type="transmembrane region" description="Helical" evidence="12">
    <location>
        <begin position="2065"/>
        <end position="2086"/>
    </location>
</feature>
<evidence type="ECO:0000256" key="12">
    <source>
        <dbReference type="SAM" id="Phobius"/>
    </source>
</evidence>
<dbReference type="PROSITE" id="PS50261">
    <property type="entry name" value="G_PROTEIN_RECEP_F2_4"/>
    <property type="match status" value="1"/>
</dbReference>
<dbReference type="Pfam" id="PF13385">
    <property type="entry name" value="Laminin_G_3"/>
    <property type="match status" value="3"/>
</dbReference>
<feature type="domain" description="EGF-like" evidence="13">
    <location>
        <begin position="557"/>
        <end position="593"/>
    </location>
</feature>
<dbReference type="SMART" id="SM00181">
    <property type="entry name" value="EGF"/>
    <property type="match status" value="9"/>
</dbReference>
<evidence type="ECO:0000256" key="5">
    <source>
        <dbReference type="ARBA" id="ARBA00022729"/>
    </source>
</evidence>
<dbReference type="InterPro" id="IPR000203">
    <property type="entry name" value="GPS"/>
</dbReference>
<proteinExistence type="predicted"/>
<evidence type="ECO:0000256" key="2">
    <source>
        <dbReference type="ARBA" id="ARBA00022475"/>
    </source>
</evidence>
<dbReference type="InterPro" id="IPR018097">
    <property type="entry name" value="EGF_Ca-bd_CS"/>
</dbReference>
<dbReference type="InterPro" id="IPR024731">
    <property type="entry name" value="NELL2-like_EGF"/>
</dbReference>
<feature type="transmembrane region" description="Helical" evidence="12">
    <location>
        <begin position="2134"/>
        <end position="2151"/>
    </location>
</feature>
<keyword evidence="6" id="KW-0677">Repeat</keyword>
<dbReference type="SUPFAM" id="SSF56436">
    <property type="entry name" value="C-type lectin-like"/>
    <property type="match status" value="1"/>
</dbReference>
<keyword evidence="7 12" id="KW-1133">Transmembrane helix</keyword>
<accession>A0ABM0MYJ8</accession>
<keyword evidence="17" id="KW-1185">Reference proteome</keyword>
<organism evidence="17 18">
    <name type="scientific">Saccoglossus kowalevskii</name>
    <name type="common">Acorn worm</name>
    <dbReference type="NCBI Taxonomy" id="10224"/>
    <lineage>
        <taxon>Eukaryota</taxon>
        <taxon>Metazoa</taxon>
        <taxon>Hemichordata</taxon>
        <taxon>Enteropneusta</taxon>
        <taxon>Harrimaniidae</taxon>
        <taxon>Saccoglossus</taxon>
    </lineage>
</organism>
<dbReference type="InterPro" id="IPR000152">
    <property type="entry name" value="EGF-type_Asp/Asn_hydroxyl_site"/>
</dbReference>
<evidence type="ECO:0000256" key="7">
    <source>
        <dbReference type="ARBA" id="ARBA00022989"/>
    </source>
</evidence>
<feature type="domain" description="EGF-like" evidence="13">
    <location>
        <begin position="277"/>
        <end position="317"/>
    </location>
</feature>
<dbReference type="InterPro" id="IPR032471">
    <property type="entry name" value="AGRL2-4_GAIN_subdom_A"/>
</dbReference>
<dbReference type="PROSITE" id="PS00010">
    <property type="entry name" value="ASX_HYDROXYL"/>
    <property type="match status" value="8"/>
</dbReference>
<reference evidence="18" key="1">
    <citation type="submission" date="2025-08" db="UniProtKB">
        <authorList>
            <consortium name="RefSeq"/>
        </authorList>
    </citation>
    <scope>IDENTIFICATION</scope>
    <source>
        <tissue evidence="18">Testes</tissue>
    </source>
</reference>
<dbReference type="InterPro" id="IPR018378">
    <property type="entry name" value="C-type_lectin_CS"/>
</dbReference>
<dbReference type="InterPro" id="IPR057244">
    <property type="entry name" value="GAIN_B"/>
</dbReference>
<dbReference type="SMART" id="SM00303">
    <property type="entry name" value="GPS"/>
    <property type="match status" value="1"/>
</dbReference>
<dbReference type="InterPro" id="IPR013032">
    <property type="entry name" value="EGF-like_CS"/>
</dbReference>
<keyword evidence="9 11" id="KW-1015">Disulfide bond</keyword>
<dbReference type="CDD" id="cd00037">
    <property type="entry name" value="CLECT"/>
    <property type="match status" value="1"/>
</dbReference>
<dbReference type="SMART" id="SM00179">
    <property type="entry name" value="EGF_CA"/>
    <property type="match status" value="9"/>
</dbReference>
<dbReference type="Gene3D" id="3.30.450.30">
    <property type="entry name" value="Dynein light chain 2a, cytoplasmic"/>
    <property type="match status" value="1"/>
</dbReference>
<dbReference type="PROSITE" id="PS01186">
    <property type="entry name" value="EGF_2"/>
    <property type="match status" value="6"/>
</dbReference>
<evidence type="ECO:0000256" key="4">
    <source>
        <dbReference type="ARBA" id="ARBA00022692"/>
    </source>
</evidence>
<feature type="domain" description="C-type lectin" evidence="14">
    <location>
        <begin position="2189"/>
        <end position="2293"/>
    </location>
</feature>
<dbReference type="Pfam" id="PF07645">
    <property type="entry name" value="EGF_CA"/>
    <property type="match status" value="4"/>
</dbReference>
<feature type="domain" description="EGF-like" evidence="13">
    <location>
        <begin position="607"/>
        <end position="643"/>
    </location>
</feature>
<feature type="transmembrane region" description="Helical" evidence="12">
    <location>
        <begin position="2107"/>
        <end position="2128"/>
    </location>
</feature>
<name>A0ABM0MYJ8_SACKO</name>
<evidence type="ECO:0000256" key="11">
    <source>
        <dbReference type="PROSITE-ProRule" id="PRU00076"/>
    </source>
</evidence>
<feature type="domain" description="EGF-like" evidence="13">
    <location>
        <begin position="101"/>
        <end position="142"/>
    </location>
</feature>
<dbReference type="InterPro" id="IPR000742">
    <property type="entry name" value="EGF"/>
</dbReference>
<dbReference type="Gene3D" id="3.10.100.10">
    <property type="entry name" value="Mannose-Binding Protein A, subunit A"/>
    <property type="match status" value="1"/>
</dbReference>